<evidence type="ECO:0000256" key="8">
    <source>
        <dbReference type="ARBA" id="ARBA00041544"/>
    </source>
</evidence>
<evidence type="ECO:0000256" key="7">
    <source>
        <dbReference type="ARBA" id="ARBA00039938"/>
    </source>
</evidence>
<dbReference type="CDD" id="cd10151">
    <property type="entry name" value="TthCsoR-like_DUF156"/>
    <property type="match status" value="1"/>
</dbReference>
<proteinExistence type="inferred from homology"/>
<comment type="subunit">
    <text evidence="3">Homodimer.</text>
</comment>
<comment type="similarity">
    <text evidence="2">Belongs to the CsoR family.</text>
</comment>
<dbReference type="PANTHER" id="PTHR33677">
    <property type="entry name" value="TRANSCRIPTIONAL REPRESSOR FRMR-RELATED"/>
    <property type="match status" value="1"/>
</dbReference>
<keyword evidence="5" id="KW-0479">Metal-binding</keyword>
<evidence type="ECO:0000256" key="4">
    <source>
        <dbReference type="ARBA" id="ARBA00022490"/>
    </source>
</evidence>
<comment type="subcellular location">
    <subcellularLocation>
        <location evidence="1">Cytoplasm</location>
    </subcellularLocation>
</comment>
<keyword evidence="4" id="KW-0963">Cytoplasm</keyword>
<dbReference type="Pfam" id="PF02583">
    <property type="entry name" value="Trns_repr_metal"/>
    <property type="match status" value="1"/>
</dbReference>
<comment type="caution">
    <text evidence="10">The sequence shown here is derived from an EMBL/GenBank/DDBJ whole genome shotgun (WGS) entry which is preliminary data.</text>
</comment>
<dbReference type="PANTHER" id="PTHR33677:SF4">
    <property type="entry name" value="COPPER-SENSING TRANSCRIPTIONAL REPRESSOR CSOR"/>
    <property type="match status" value="1"/>
</dbReference>
<keyword evidence="10" id="KW-0238">DNA-binding</keyword>
<feature type="compositionally biased region" description="Basic and acidic residues" evidence="9">
    <location>
        <begin position="96"/>
        <end position="111"/>
    </location>
</feature>
<evidence type="ECO:0000256" key="2">
    <source>
        <dbReference type="ARBA" id="ARBA00005428"/>
    </source>
</evidence>
<evidence type="ECO:0000256" key="1">
    <source>
        <dbReference type="ARBA" id="ARBA00004496"/>
    </source>
</evidence>
<evidence type="ECO:0000256" key="9">
    <source>
        <dbReference type="SAM" id="MobiDB-lite"/>
    </source>
</evidence>
<dbReference type="Gene3D" id="1.20.58.1000">
    <property type="entry name" value="Metal-sensitive repressor, helix protomer"/>
    <property type="match status" value="1"/>
</dbReference>
<feature type="region of interest" description="Disordered" evidence="9">
    <location>
        <begin position="87"/>
        <end position="111"/>
    </location>
</feature>
<keyword evidence="11" id="KW-1185">Reference proteome</keyword>
<protein>
    <recommendedName>
        <fullName evidence="7">Copper-sensing transcriptional repressor CsoR</fullName>
    </recommendedName>
    <alternativeName>
        <fullName evidence="8">Copper-sensitive operon repressor</fullName>
    </alternativeName>
</protein>
<name>A0ABS4UBK6_9ACTN</name>
<evidence type="ECO:0000256" key="6">
    <source>
        <dbReference type="ARBA" id="ARBA00023008"/>
    </source>
</evidence>
<evidence type="ECO:0000313" key="10">
    <source>
        <dbReference type="EMBL" id="MBP2349012.1"/>
    </source>
</evidence>
<keyword evidence="6" id="KW-0186">Copper</keyword>
<evidence type="ECO:0000313" key="11">
    <source>
        <dbReference type="Proteomes" id="UP000755585"/>
    </source>
</evidence>
<dbReference type="GO" id="GO:0003677">
    <property type="term" value="F:DNA binding"/>
    <property type="evidence" value="ECO:0007669"/>
    <property type="project" value="UniProtKB-KW"/>
</dbReference>
<organism evidence="10 11">
    <name type="scientific">Kribbella aluminosa</name>
    <dbReference type="NCBI Taxonomy" id="416017"/>
    <lineage>
        <taxon>Bacteria</taxon>
        <taxon>Bacillati</taxon>
        <taxon>Actinomycetota</taxon>
        <taxon>Actinomycetes</taxon>
        <taxon>Propionibacteriales</taxon>
        <taxon>Kribbellaceae</taxon>
        <taxon>Kribbella</taxon>
    </lineage>
</organism>
<reference evidence="10 11" key="1">
    <citation type="submission" date="2021-03" db="EMBL/GenBank/DDBJ databases">
        <title>Sequencing the genomes of 1000 actinobacteria strains.</title>
        <authorList>
            <person name="Klenk H.-P."/>
        </authorList>
    </citation>
    <scope>NUCLEOTIDE SEQUENCE [LARGE SCALE GENOMIC DNA]</scope>
    <source>
        <strain evidence="10 11">DSM 18824</strain>
    </source>
</reference>
<evidence type="ECO:0000256" key="5">
    <source>
        <dbReference type="ARBA" id="ARBA00022723"/>
    </source>
</evidence>
<dbReference type="EMBL" id="JAGINT010000001">
    <property type="protein sequence ID" value="MBP2349012.1"/>
    <property type="molecule type" value="Genomic_DNA"/>
</dbReference>
<dbReference type="RefSeq" id="WP_209692243.1">
    <property type="nucleotide sequence ID" value="NZ_BAAAVU010000028.1"/>
</dbReference>
<dbReference type="Proteomes" id="UP000755585">
    <property type="component" value="Unassembled WGS sequence"/>
</dbReference>
<dbReference type="InterPro" id="IPR038390">
    <property type="entry name" value="Metal_Tscrpt_repr_sf"/>
</dbReference>
<accession>A0ABS4UBK6</accession>
<sequence length="111" mass="12373">MDTLQRSVVNRLKTARGHMNAIVEIVEDDGYCPDVMKQLSAVQGLLEGASRLMLRRHLQTCVAKAMQEGRTAEIVDELMETLKFDKHVFRPPPGSDQERAEGDALEEAAHA</sequence>
<gene>
    <name evidence="10" type="ORF">JOF29_000095</name>
</gene>
<evidence type="ECO:0000256" key="3">
    <source>
        <dbReference type="ARBA" id="ARBA00011738"/>
    </source>
</evidence>
<dbReference type="InterPro" id="IPR003735">
    <property type="entry name" value="Metal_Tscrpt_repr"/>
</dbReference>